<dbReference type="Gene3D" id="3.10.580.10">
    <property type="entry name" value="CBS-domain"/>
    <property type="match status" value="1"/>
</dbReference>
<organism evidence="4">
    <name type="scientific">uncultured Thermoleophilia bacterium</name>
    <dbReference type="NCBI Taxonomy" id="1497501"/>
    <lineage>
        <taxon>Bacteria</taxon>
        <taxon>Bacillati</taxon>
        <taxon>Actinomycetota</taxon>
        <taxon>Thermoleophilia</taxon>
        <taxon>environmental samples</taxon>
    </lineage>
</organism>
<gene>
    <name evidence="4" type="ORF">AVDCRST_MAG79-1636</name>
</gene>
<evidence type="ECO:0000313" key="4">
    <source>
        <dbReference type="EMBL" id="CAA9538674.1"/>
    </source>
</evidence>
<dbReference type="PROSITE" id="PS51371">
    <property type="entry name" value="CBS"/>
    <property type="match status" value="1"/>
</dbReference>
<dbReference type="InterPro" id="IPR000644">
    <property type="entry name" value="CBS_dom"/>
</dbReference>
<evidence type="ECO:0000256" key="1">
    <source>
        <dbReference type="ARBA" id="ARBA00023122"/>
    </source>
</evidence>
<dbReference type="SMART" id="SM00116">
    <property type="entry name" value="CBS"/>
    <property type="match status" value="1"/>
</dbReference>
<dbReference type="InterPro" id="IPR046342">
    <property type="entry name" value="CBS_dom_sf"/>
</dbReference>
<protein>
    <recommendedName>
        <fullName evidence="3">CBS domain-containing protein</fullName>
    </recommendedName>
</protein>
<feature type="non-terminal residue" evidence="4">
    <location>
        <position position="1"/>
    </location>
</feature>
<keyword evidence="1 2" id="KW-0129">CBS domain</keyword>
<dbReference type="SUPFAM" id="SSF54631">
    <property type="entry name" value="CBS-domain pair"/>
    <property type="match status" value="1"/>
</dbReference>
<dbReference type="EMBL" id="CADCWC010000246">
    <property type="protein sequence ID" value="CAA9538674.1"/>
    <property type="molecule type" value="Genomic_DNA"/>
</dbReference>
<proteinExistence type="predicted"/>
<evidence type="ECO:0000259" key="3">
    <source>
        <dbReference type="PROSITE" id="PS51371"/>
    </source>
</evidence>
<dbReference type="Pfam" id="PF00571">
    <property type="entry name" value="CBS"/>
    <property type="match status" value="1"/>
</dbReference>
<name>A0A6J4U255_9ACTN</name>
<dbReference type="InterPro" id="IPR051257">
    <property type="entry name" value="Diverse_CBS-Domain"/>
</dbReference>
<dbReference type="PANTHER" id="PTHR43080:SF2">
    <property type="entry name" value="CBS DOMAIN-CONTAINING PROTEIN"/>
    <property type="match status" value="1"/>
</dbReference>
<accession>A0A6J4U255</accession>
<feature type="domain" description="CBS" evidence="3">
    <location>
        <begin position="3"/>
        <end position="61"/>
    </location>
</feature>
<dbReference type="AlphaFoldDB" id="A0A6J4U255"/>
<evidence type="ECO:0000256" key="2">
    <source>
        <dbReference type="PROSITE-ProRule" id="PRU00703"/>
    </source>
</evidence>
<dbReference type="PANTHER" id="PTHR43080">
    <property type="entry name" value="CBS DOMAIN-CONTAINING PROTEIN CBSX3, MITOCHONDRIAL"/>
    <property type="match status" value="1"/>
</dbReference>
<reference evidence="4" key="1">
    <citation type="submission" date="2020-02" db="EMBL/GenBank/DDBJ databases">
        <authorList>
            <person name="Meier V. D."/>
        </authorList>
    </citation>
    <scope>NUCLEOTIDE SEQUENCE</scope>
    <source>
        <strain evidence="4">AVDCRST_MAG79</strain>
    </source>
</reference>
<sequence>DRMTRHVQTASASTDLAEAMAVMVDGRFRHLPIVDDGRVVGLISMRDLMAWTALRLRQGPLDGSDVDPAELLATIHRMRTGAA</sequence>